<dbReference type="Pfam" id="PF00931">
    <property type="entry name" value="NB-ARC"/>
    <property type="match status" value="1"/>
</dbReference>
<dbReference type="Proteomes" id="UP000233837">
    <property type="component" value="Unassembled WGS sequence"/>
</dbReference>
<feature type="compositionally biased region" description="Polar residues" evidence="1">
    <location>
        <begin position="160"/>
        <end position="173"/>
    </location>
</feature>
<dbReference type="InterPro" id="IPR027417">
    <property type="entry name" value="P-loop_NTPase"/>
</dbReference>
<reference evidence="3 4" key="1">
    <citation type="journal article" date="2016" name="Sci. Rep.">
        <title>The Dendrobium catenatum Lindl. genome sequence provides insights into polysaccharide synthase, floral development and adaptive evolution.</title>
        <authorList>
            <person name="Zhang G.Q."/>
            <person name="Xu Q."/>
            <person name="Bian C."/>
            <person name="Tsai W.C."/>
            <person name="Yeh C.M."/>
            <person name="Liu K.W."/>
            <person name="Yoshida K."/>
            <person name="Zhang L.S."/>
            <person name="Chang S.B."/>
            <person name="Chen F."/>
            <person name="Shi Y."/>
            <person name="Su Y.Y."/>
            <person name="Zhang Y.Q."/>
            <person name="Chen L.J."/>
            <person name="Yin Y."/>
            <person name="Lin M."/>
            <person name="Huang H."/>
            <person name="Deng H."/>
            <person name="Wang Z.W."/>
            <person name="Zhu S.L."/>
            <person name="Zhao X."/>
            <person name="Deng C."/>
            <person name="Niu S.C."/>
            <person name="Huang J."/>
            <person name="Wang M."/>
            <person name="Liu G.H."/>
            <person name="Yang H.J."/>
            <person name="Xiao X.J."/>
            <person name="Hsiao Y.Y."/>
            <person name="Wu W.L."/>
            <person name="Chen Y.Y."/>
            <person name="Mitsuda N."/>
            <person name="Ohme-Takagi M."/>
            <person name="Luo Y.B."/>
            <person name="Van de Peer Y."/>
            <person name="Liu Z.J."/>
        </authorList>
    </citation>
    <scope>NUCLEOTIDE SEQUENCE [LARGE SCALE GENOMIC DNA]</scope>
    <source>
        <tissue evidence="3">The whole plant</tissue>
    </source>
</reference>
<name>A0A2I0X6X2_9ASPA</name>
<dbReference type="EMBL" id="KZ502085">
    <property type="protein sequence ID" value="PKU83668.1"/>
    <property type="molecule type" value="Genomic_DNA"/>
</dbReference>
<dbReference type="PANTHER" id="PTHR36766">
    <property type="entry name" value="PLANT BROAD-SPECTRUM MILDEW RESISTANCE PROTEIN RPW8"/>
    <property type="match status" value="1"/>
</dbReference>
<feature type="domain" description="NB-ARC" evidence="2">
    <location>
        <begin position="194"/>
        <end position="357"/>
    </location>
</feature>
<dbReference type="PRINTS" id="PR00364">
    <property type="entry name" value="DISEASERSIST"/>
</dbReference>
<reference evidence="3 4" key="2">
    <citation type="journal article" date="2017" name="Nature">
        <title>The Apostasia genome and the evolution of orchids.</title>
        <authorList>
            <person name="Zhang G.Q."/>
            <person name="Liu K.W."/>
            <person name="Li Z."/>
            <person name="Lohaus R."/>
            <person name="Hsiao Y.Y."/>
            <person name="Niu S.C."/>
            <person name="Wang J.Y."/>
            <person name="Lin Y.C."/>
            <person name="Xu Q."/>
            <person name="Chen L.J."/>
            <person name="Yoshida K."/>
            <person name="Fujiwara S."/>
            <person name="Wang Z.W."/>
            <person name="Zhang Y.Q."/>
            <person name="Mitsuda N."/>
            <person name="Wang M."/>
            <person name="Liu G.H."/>
            <person name="Pecoraro L."/>
            <person name="Huang H.X."/>
            <person name="Xiao X.J."/>
            <person name="Lin M."/>
            <person name="Wu X.Y."/>
            <person name="Wu W.L."/>
            <person name="Chen Y.Y."/>
            <person name="Chang S.B."/>
            <person name="Sakamoto S."/>
            <person name="Ohme-Takagi M."/>
            <person name="Yagi M."/>
            <person name="Zeng S.J."/>
            <person name="Shen C.Y."/>
            <person name="Yeh C.M."/>
            <person name="Luo Y.B."/>
            <person name="Tsai W.C."/>
            <person name="Van de Peer Y."/>
            <person name="Liu Z.J."/>
        </authorList>
    </citation>
    <scope>NUCLEOTIDE SEQUENCE [LARGE SCALE GENOMIC DNA]</scope>
    <source>
        <tissue evidence="3">The whole plant</tissue>
    </source>
</reference>
<feature type="region of interest" description="Disordered" evidence="1">
    <location>
        <begin position="45"/>
        <end position="177"/>
    </location>
</feature>
<sequence>MLLILLTQQVMIKFHQFASFMEASALGAADGQWQVAACGVGFKSSAGPPPDVRSSVSPPHDARSYAGPPGAQSSTEPPSDARSSARPPLDARSSIAPSGARSSPEPSPDTQSFVRPPPDAWSFVDQPHNTRSSAGPQPDVQSSVGPPHDAWNSAGPPSDARSSTGPPFDTRSSGRPPLDAQIVVGREVDVAANELANLLISEKVEEKCRVFAITGMKGIGKTTLAQKVFNHHEIENYFNVKAWAYVTQTYSEINLLKLIISAAKGNYGNTKNKSELQTILSNCFTSNQRFFLVLEDVKRADVWNDLLKVPLHHAKISVRVLVTTRYEKVANDMEVAYTHQVKELSIESSWNMLCRFLDKEKEQAYGSLKELGVKILERCRGHPLAIKSMARVLKKIFTWEEWKDVLLDDTWSISSLLESDP</sequence>
<accession>A0A2I0X6X2</accession>
<organism evidence="3 4">
    <name type="scientific">Dendrobium catenatum</name>
    <dbReference type="NCBI Taxonomy" id="906689"/>
    <lineage>
        <taxon>Eukaryota</taxon>
        <taxon>Viridiplantae</taxon>
        <taxon>Streptophyta</taxon>
        <taxon>Embryophyta</taxon>
        <taxon>Tracheophyta</taxon>
        <taxon>Spermatophyta</taxon>
        <taxon>Magnoliopsida</taxon>
        <taxon>Liliopsida</taxon>
        <taxon>Asparagales</taxon>
        <taxon>Orchidaceae</taxon>
        <taxon>Epidendroideae</taxon>
        <taxon>Malaxideae</taxon>
        <taxon>Dendrobiinae</taxon>
        <taxon>Dendrobium</taxon>
    </lineage>
</organism>
<dbReference type="GO" id="GO:0043531">
    <property type="term" value="F:ADP binding"/>
    <property type="evidence" value="ECO:0007669"/>
    <property type="project" value="InterPro"/>
</dbReference>
<evidence type="ECO:0000313" key="3">
    <source>
        <dbReference type="EMBL" id="PKU83668.1"/>
    </source>
</evidence>
<evidence type="ECO:0000256" key="1">
    <source>
        <dbReference type="SAM" id="MobiDB-lite"/>
    </source>
</evidence>
<dbReference type="InterPro" id="IPR042197">
    <property type="entry name" value="Apaf_helical"/>
</dbReference>
<protein>
    <submittedName>
        <fullName evidence="3">Disease resistance RPP13-like protein 1</fullName>
    </submittedName>
</protein>
<dbReference type="AlphaFoldDB" id="A0A2I0X6X2"/>
<feature type="compositionally biased region" description="Polar residues" evidence="1">
    <location>
        <begin position="127"/>
        <end position="144"/>
    </location>
</feature>
<dbReference type="Gene3D" id="3.40.50.300">
    <property type="entry name" value="P-loop containing nucleotide triphosphate hydrolases"/>
    <property type="match status" value="1"/>
</dbReference>
<dbReference type="InterPro" id="IPR002182">
    <property type="entry name" value="NB-ARC"/>
</dbReference>
<dbReference type="SUPFAM" id="SSF52540">
    <property type="entry name" value="P-loop containing nucleoside triphosphate hydrolases"/>
    <property type="match status" value="1"/>
</dbReference>
<dbReference type="Gene3D" id="1.10.8.430">
    <property type="entry name" value="Helical domain of apoptotic protease-activating factors"/>
    <property type="match status" value="1"/>
</dbReference>
<feature type="compositionally biased region" description="Low complexity" evidence="1">
    <location>
        <begin position="77"/>
        <end position="88"/>
    </location>
</feature>
<evidence type="ECO:0000313" key="4">
    <source>
        <dbReference type="Proteomes" id="UP000233837"/>
    </source>
</evidence>
<evidence type="ECO:0000259" key="2">
    <source>
        <dbReference type="Pfam" id="PF00931"/>
    </source>
</evidence>
<gene>
    <name evidence="3" type="primary">RPPL1</name>
    <name evidence="3" type="ORF">MA16_Dca010061</name>
</gene>
<keyword evidence="4" id="KW-1185">Reference proteome</keyword>
<dbReference type="PANTHER" id="PTHR36766:SF70">
    <property type="entry name" value="DISEASE RESISTANCE PROTEIN RGA4"/>
    <property type="match status" value="1"/>
</dbReference>
<proteinExistence type="predicted"/>